<comment type="caution">
    <text evidence="5">The sequence shown here is derived from an EMBL/GenBank/DDBJ whole genome shotgun (WGS) entry which is preliminary data.</text>
</comment>
<keyword evidence="6" id="KW-1185">Reference proteome</keyword>
<comment type="similarity">
    <text evidence="2">Belongs to the 3-beta-HSD family.</text>
</comment>
<dbReference type="PANTHER" id="PTHR10366:SF564">
    <property type="entry name" value="STEROL-4-ALPHA-CARBOXYLATE 3-DEHYDROGENASE, DECARBOXYLATING"/>
    <property type="match status" value="1"/>
</dbReference>
<feature type="region of interest" description="Disordered" evidence="3">
    <location>
        <begin position="368"/>
        <end position="389"/>
    </location>
</feature>
<dbReference type="InterPro" id="IPR050425">
    <property type="entry name" value="NAD(P)_dehydrat-like"/>
</dbReference>
<keyword evidence="1 2" id="KW-0560">Oxidoreductase</keyword>
<evidence type="ECO:0000256" key="3">
    <source>
        <dbReference type="SAM" id="MobiDB-lite"/>
    </source>
</evidence>
<sequence>MARTLPSCLVIGGAGNLGSQIVDVLVERKYPKIATFDLAPYHGAHVDRVASFSGDINDQASLENAIRTTSAQVIFHTASIIDIRPVPSPKMQLVNVEGTRTILAAVRATATVRALVYTSSIEVVSGKAADGKRQDLSGGCDETVPIPVEHHLPYAATKAQAELLVLTADGSSIAGRERPLLTCAIRPGYIMGAGAIGHILDMHLAHESRGGYYVGAKLPAIFPTVHGGNCARMHVMAAEKIEQSDVHGQAFFCRDFEANIVDMTLHAFRTCGVKCLILPVWLAYLLAWLTDRAERALIKLYGWFGLRRQTPATVVDIRAVRMAYFDFVVSGEKARRALGYEPVVGREACLDEAARFCDGFYASLARSGAAGAGPTSGRLGQEAPPKKEL</sequence>
<dbReference type="EMBL" id="CAUYUJ010002122">
    <property type="protein sequence ID" value="CAK0799305.1"/>
    <property type="molecule type" value="Genomic_DNA"/>
</dbReference>
<reference evidence="5" key="1">
    <citation type="submission" date="2023-10" db="EMBL/GenBank/DDBJ databases">
        <authorList>
            <person name="Chen Y."/>
            <person name="Shah S."/>
            <person name="Dougan E. K."/>
            <person name="Thang M."/>
            <person name="Chan C."/>
        </authorList>
    </citation>
    <scope>NUCLEOTIDE SEQUENCE [LARGE SCALE GENOMIC DNA]</scope>
</reference>
<proteinExistence type="inferred from homology"/>
<dbReference type="PANTHER" id="PTHR10366">
    <property type="entry name" value="NAD DEPENDENT EPIMERASE/DEHYDRATASE"/>
    <property type="match status" value="1"/>
</dbReference>
<dbReference type="SUPFAM" id="SSF51735">
    <property type="entry name" value="NAD(P)-binding Rossmann-fold domains"/>
    <property type="match status" value="1"/>
</dbReference>
<accession>A0ABN9Q124</accession>
<dbReference type="Pfam" id="PF01073">
    <property type="entry name" value="3Beta_HSD"/>
    <property type="match status" value="1"/>
</dbReference>
<gene>
    <name evidence="5" type="ORF">PCOR1329_LOCUS7811</name>
</gene>
<organism evidence="5 6">
    <name type="scientific">Prorocentrum cordatum</name>
    <dbReference type="NCBI Taxonomy" id="2364126"/>
    <lineage>
        <taxon>Eukaryota</taxon>
        <taxon>Sar</taxon>
        <taxon>Alveolata</taxon>
        <taxon>Dinophyceae</taxon>
        <taxon>Prorocentrales</taxon>
        <taxon>Prorocentraceae</taxon>
        <taxon>Prorocentrum</taxon>
    </lineage>
</organism>
<dbReference type="InterPro" id="IPR002225">
    <property type="entry name" value="3Beta_OHSteriod_DH/Estase"/>
</dbReference>
<evidence type="ECO:0000256" key="1">
    <source>
        <dbReference type="ARBA" id="ARBA00023002"/>
    </source>
</evidence>
<dbReference type="InterPro" id="IPR036291">
    <property type="entry name" value="NAD(P)-bd_dom_sf"/>
</dbReference>
<evidence type="ECO:0000259" key="4">
    <source>
        <dbReference type="Pfam" id="PF01073"/>
    </source>
</evidence>
<evidence type="ECO:0000313" key="5">
    <source>
        <dbReference type="EMBL" id="CAK0799305.1"/>
    </source>
</evidence>
<dbReference type="Gene3D" id="3.40.50.720">
    <property type="entry name" value="NAD(P)-binding Rossmann-like Domain"/>
    <property type="match status" value="1"/>
</dbReference>
<evidence type="ECO:0000313" key="6">
    <source>
        <dbReference type="Proteomes" id="UP001189429"/>
    </source>
</evidence>
<dbReference type="Proteomes" id="UP001189429">
    <property type="component" value="Unassembled WGS sequence"/>
</dbReference>
<protein>
    <recommendedName>
        <fullName evidence="4">3-beta hydroxysteroid dehydrogenase/isomerase domain-containing protein</fullName>
    </recommendedName>
</protein>
<feature type="domain" description="3-beta hydroxysteroid dehydrogenase/isomerase" evidence="4">
    <location>
        <begin position="9"/>
        <end position="258"/>
    </location>
</feature>
<name>A0ABN9Q124_9DINO</name>
<evidence type="ECO:0000256" key="2">
    <source>
        <dbReference type="RuleBase" id="RU004475"/>
    </source>
</evidence>